<keyword evidence="2" id="KW-1185">Reference proteome</keyword>
<proteinExistence type="predicted"/>
<accession>A0A9D5CKS2</accession>
<reference evidence="1" key="2">
    <citation type="journal article" date="2022" name="Hortic Res">
        <title>The genome of Dioscorea zingiberensis sheds light on the biosynthesis, origin and evolution of the medicinally important diosgenin saponins.</title>
        <authorList>
            <person name="Li Y."/>
            <person name="Tan C."/>
            <person name="Li Z."/>
            <person name="Guo J."/>
            <person name="Li S."/>
            <person name="Chen X."/>
            <person name="Wang C."/>
            <person name="Dai X."/>
            <person name="Yang H."/>
            <person name="Song W."/>
            <person name="Hou L."/>
            <person name="Xu J."/>
            <person name="Tong Z."/>
            <person name="Xu A."/>
            <person name="Yuan X."/>
            <person name="Wang W."/>
            <person name="Yang Q."/>
            <person name="Chen L."/>
            <person name="Sun Z."/>
            <person name="Wang K."/>
            <person name="Pan B."/>
            <person name="Chen J."/>
            <person name="Bao Y."/>
            <person name="Liu F."/>
            <person name="Qi X."/>
            <person name="Gang D.R."/>
            <person name="Wen J."/>
            <person name="Li J."/>
        </authorList>
    </citation>
    <scope>NUCLEOTIDE SEQUENCE</scope>
    <source>
        <strain evidence="1">Dzin_1.0</strain>
    </source>
</reference>
<evidence type="ECO:0000313" key="2">
    <source>
        <dbReference type="Proteomes" id="UP001085076"/>
    </source>
</evidence>
<dbReference type="PANTHER" id="PTHR44376:SF5">
    <property type="entry name" value="TRANSCRIPTIONAL COREPRESSOR LEUNIG ISOFORM X1"/>
    <property type="match status" value="1"/>
</dbReference>
<reference evidence="1" key="1">
    <citation type="submission" date="2021-03" db="EMBL/GenBank/DDBJ databases">
        <authorList>
            <person name="Li Z."/>
            <person name="Yang C."/>
        </authorList>
    </citation>
    <scope>NUCLEOTIDE SEQUENCE</scope>
    <source>
        <strain evidence="1">Dzin_1.0</strain>
        <tissue evidence="1">Leaf</tissue>
    </source>
</reference>
<protein>
    <submittedName>
        <fullName evidence="1">Uncharacterized protein</fullName>
    </submittedName>
</protein>
<dbReference type="InterPro" id="IPR044716">
    <property type="entry name" value="LEUNIG-like"/>
</dbReference>
<gene>
    <name evidence="1" type="ORF">J5N97_017188</name>
</gene>
<dbReference type="OrthoDB" id="1704219at2759"/>
<dbReference type="Proteomes" id="UP001085076">
    <property type="component" value="Miscellaneous, Linkage group lg04"/>
</dbReference>
<evidence type="ECO:0000313" key="1">
    <source>
        <dbReference type="EMBL" id="KAJ0975223.1"/>
    </source>
</evidence>
<dbReference type="AlphaFoldDB" id="A0A9D5CKS2"/>
<organism evidence="1 2">
    <name type="scientific">Dioscorea zingiberensis</name>
    <dbReference type="NCBI Taxonomy" id="325984"/>
    <lineage>
        <taxon>Eukaryota</taxon>
        <taxon>Viridiplantae</taxon>
        <taxon>Streptophyta</taxon>
        <taxon>Embryophyta</taxon>
        <taxon>Tracheophyta</taxon>
        <taxon>Spermatophyta</taxon>
        <taxon>Magnoliopsida</taxon>
        <taxon>Liliopsida</taxon>
        <taxon>Dioscoreales</taxon>
        <taxon>Dioscoreaceae</taxon>
        <taxon>Dioscorea</taxon>
    </lineage>
</organism>
<dbReference type="GO" id="GO:0003714">
    <property type="term" value="F:transcription corepressor activity"/>
    <property type="evidence" value="ECO:0007669"/>
    <property type="project" value="InterPro"/>
</dbReference>
<sequence>MVVSAISQAWRWDNIPSSPSQPGPWSPPPCTSFHLDILPYATPPIQYHEGFSFTEIAFSRASTSKVVCYHFSSDGKLLATGGHDKRIAFIVAVFEQDTKEAQL</sequence>
<name>A0A9D5CKS2_9LILI</name>
<comment type="caution">
    <text evidence="1">The sequence shown here is derived from an EMBL/GenBank/DDBJ whole genome shotgun (WGS) entry which is preliminary data.</text>
</comment>
<dbReference type="PANTHER" id="PTHR44376">
    <property type="entry name" value="TRANSCRIPTIONAL REGULATOR OF FILAMENTOUS GROWTH FLO8"/>
    <property type="match status" value="1"/>
</dbReference>
<dbReference type="EMBL" id="JAGGNH010000004">
    <property type="protein sequence ID" value="KAJ0975223.1"/>
    <property type="molecule type" value="Genomic_DNA"/>
</dbReference>